<comment type="caution">
    <text evidence="1">The sequence shown here is derived from an EMBL/GenBank/DDBJ whole genome shotgun (WGS) entry which is preliminary data.</text>
</comment>
<reference evidence="1" key="1">
    <citation type="submission" date="2020-04" db="EMBL/GenBank/DDBJ databases">
        <authorList>
            <person name="Broberg M."/>
        </authorList>
    </citation>
    <scope>NUCLEOTIDE SEQUENCE</scope>
</reference>
<keyword evidence="2" id="KW-1185">Reference proteome</keyword>
<protein>
    <submittedName>
        <fullName evidence="1">Uncharacterized protein</fullName>
    </submittedName>
</protein>
<organism evidence="1 2">
    <name type="scientific">Clonostachys rosea f. rosea IK726</name>
    <dbReference type="NCBI Taxonomy" id="1349383"/>
    <lineage>
        <taxon>Eukaryota</taxon>
        <taxon>Fungi</taxon>
        <taxon>Dikarya</taxon>
        <taxon>Ascomycota</taxon>
        <taxon>Pezizomycotina</taxon>
        <taxon>Sordariomycetes</taxon>
        <taxon>Hypocreomycetidae</taxon>
        <taxon>Hypocreales</taxon>
        <taxon>Bionectriaceae</taxon>
        <taxon>Clonostachys</taxon>
    </lineage>
</organism>
<evidence type="ECO:0000313" key="1">
    <source>
        <dbReference type="EMBL" id="CAG9951395.1"/>
    </source>
</evidence>
<evidence type="ECO:0000313" key="2">
    <source>
        <dbReference type="Proteomes" id="UP000836387"/>
    </source>
</evidence>
<sequence length="230" mass="26162">MPLIRRMFELEISHVPALTVYTYKNTALGDTFPNERTVEHATLKFSDTTITVDSGKNMTIEVRPTPPKGLDTKKLPVWSGFIELRTKNTFAFSSYVGLSGSLHNATVLEPNAANTTFILPNPKKIYDEDNVADLDDLKVTHYLTLARPRPQLDCLTIRQQQYWTSGRFPDAFASSRNQIWAWVGELSGGSFVPAGMYKIVYRALKIYGDREKESDWDKAESQVFRIEYDP</sequence>
<dbReference type="Proteomes" id="UP000836387">
    <property type="component" value="Unassembled WGS sequence"/>
</dbReference>
<proteinExistence type="predicted"/>
<name>A0ACA9UDQ9_BIOOC</name>
<reference evidence="1" key="2">
    <citation type="submission" date="2021-10" db="EMBL/GenBank/DDBJ databases">
        <authorList>
            <person name="Piombo E."/>
        </authorList>
    </citation>
    <scope>NUCLEOTIDE SEQUENCE</scope>
</reference>
<dbReference type="EMBL" id="CADEHS020000280">
    <property type="protein sequence ID" value="CAG9951395.1"/>
    <property type="molecule type" value="Genomic_DNA"/>
</dbReference>
<accession>A0ACA9UDQ9</accession>
<gene>
    <name evidence="1" type="ORF">CRV2_00021787</name>
</gene>